<evidence type="ECO:0000313" key="9">
    <source>
        <dbReference type="EMBL" id="USP80052.1"/>
    </source>
</evidence>
<dbReference type="GO" id="GO:0008380">
    <property type="term" value="P:RNA splicing"/>
    <property type="evidence" value="ECO:0007669"/>
    <property type="project" value="UniProtKB-KW"/>
</dbReference>
<evidence type="ECO:0000256" key="3">
    <source>
        <dbReference type="ARBA" id="ARBA00022884"/>
    </source>
</evidence>
<keyword evidence="4" id="KW-0508">mRNA splicing</keyword>
<evidence type="ECO:0000256" key="5">
    <source>
        <dbReference type="ARBA" id="ARBA00023242"/>
    </source>
</evidence>
<dbReference type="EMBL" id="CP089278">
    <property type="protein sequence ID" value="USP80052.1"/>
    <property type="molecule type" value="Genomic_DNA"/>
</dbReference>
<gene>
    <name evidence="9" type="ORF">yc1106_07326</name>
</gene>
<organism evidence="9 10">
    <name type="scientific">Curvularia clavata</name>
    <dbReference type="NCBI Taxonomy" id="95742"/>
    <lineage>
        <taxon>Eukaryota</taxon>
        <taxon>Fungi</taxon>
        <taxon>Dikarya</taxon>
        <taxon>Ascomycota</taxon>
        <taxon>Pezizomycotina</taxon>
        <taxon>Dothideomycetes</taxon>
        <taxon>Pleosporomycetidae</taxon>
        <taxon>Pleosporales</taxon>
        <taxon>Pleosporineae</taxon>
        <taxon>Pleosporaceae</taxon>
        <taxon>Curvularia</taxon>
    </lineage>
</organism>
<evidence type="ECO:0000256" key="4">
    <source>
        <dbReference type="ARBA" id="ARBA00023187"/>
    </source>
</evidence>
<keyword evidence="2" id="KW-0507">mRNA processing</keyword>
<feature type="domain" description="RRM" evidence="8">
    <location>
        <begin position="45"/>
        <end position="120"/>
    </location>
</feature>
<dbReference type="InterPro" id="IPR034150">
    <property type="entry name" value="SF3B6_RRM"/>
</dbReference>
<dbReference type="InterPro" id="IPR000504">
    <property type="entry name" value="RRM_dom"/>
</dbReference>
<dbReference type="InterPro" id="IPR012677">
    <property type="entry name" value="Nucleotide-bd_a/b_plait_sf"/>
</dbReference>
<evidence type="ECO:0000313" key="10">
    <source>
        <dbReference type="Proteomes" id="UP001056012"/>
    </source>
</evidence>
<evidence type="ECO:0000256" key="7">
    <source>
        <dbReference type="SAM" id="MobiDB-lite"/>
    </source>
</evidence>
<dbReference type="PROSITE" id="PS50102">
    <property type="entry name" value="RRM"/>
    <property type="match status" value="1"/>
</dbReference>
<dbReference type="PANTHER" id="PTHR10352">
    <property type="entry name" value="EUKARYOTIC TRANSLATION INITIATION FACTOR 3 SUBUNIT G"/>
    <property type="match status" value="1"/>
</dbReference>
<dbReference type="GO" id="GO:0006397">
    <property type="term" value="P:mRNA processing"/>
    <property type="evidence" value="ECO:0007669"/>
    <property type="project" value="UniProtKB-KW"/>
</dbReference>
<evidence type="ECO:0000256" key="2">
    <source>
        <dbReference type="ARBA" id="ARBA00022664"/>
    </source>
</evidence>
<keyword evidence="5" id="KW-0539">Nucleus</keyword>
<dbReference type="SUPFAM" id="SSF54928">
    <property type="entry name" value="RNA-binding domain, RBD"/>
    <property type="match status" value="1"/>
</dbReference>
<dbReference type="OrthoDB" id="275748at2759"/>
<dbReference type="CDD" id="cd12241">
    <property type="entry name" value="RRM_SF3B14"/>
    <property type="match status" value="1"/>
</dbReference>
<keyword evidence="10" id="KW-1185">Reference proteome</keyword>
<evidence type="ECO:0000259" key="8">
    <source>
        <dbReference type="PROSITE" id="PS50102"/>
    </source>
</evidence>
<dbReference type="GO" id="GO:0003723">
    <property type="term" value="F:RNA binding"/>
    <property type="evidence" value="ECO:0007669"/>
    <property type="project" value="UniProtKB-UniRule"/>
</dbReference>
<protein>
    <submittedName>
        <fullName evidence="9">Pre-mrna branch site protein p14</fullName>
    </submittedName>
</protein>
<reference evidence="9" key="1">
    <citation type="submission" date="2021-12" db="EMBL/GenBank/DDBJ databases">
        <title>Curvularia clavata genome.</title>
        <authorList>
            <person name="Cao Y."/>
        </authorList>
    </citation>
    <scope>NUCLEOTIDE SEQUENCE</scope>
    <source>
        <strain evidence="9">Yc1106</strain>
    </source>
</reference>
<name>A0A9Q8ZBE1_CURCL</name>
<proteinExistence type="predicted"/>
<dbReference type="Pfam" id="PF00076">
    <property type="entry name" value="RRM_1"/>
    <property type="match status" value="1"/>
</dbReference>
<dbReference type="AlphaFoldDB" id="A0A9Q8ZBE1"/>
<dbReference type="GO" id="GO:0005634">
    <property type="term" value="C:nucleus"/>
    <property type="evidence" value="ECO:0007669"/>
    <property type="project" value="UniProtKB-SubCell"/>
</dbReference>
<accession>A0A9Q8ZBE1</accession>
<evidence type="ECO:0000256" key="6">
    <source>
        <dbReference type="PROSITE-ProRule" id="PRU00176"/>
    </source>
</evidence>
<dbReference type="Gene3D" id="3.30.70.330">
    <property type="match status" value="1"/>
</dbReference>
<dbReference type="SMART" id="SM00360">
    <property type="entry name" value="RRM"/>
    <property type="match status" value="1"/>
</dbReference>
<keyword evidence="3 6" id="KW-0694">RNA-binding</keyword>
<comment type="subcellular location">
    <subcellularLocation>
        <location evidence="1">Nucleus</location>
    </subcellularLocation>
</comment>
<feature type="region of interest" description="Disordered" evidence="7">
    <location>
        <begin position="1"/>
        <end position="30"/>
    </location>
</feature>
<evidence type="ECO:0000256" key="1">
    <source>
        <dbReference type="ARBA" id="ARBA00004123"/>
    </source>
</evidence>
<dbReference type="InterPro" id="IPR035979">
    <property type="entry name" value="RBD_domain_sf"/>
</dbReference>
<dbReference type="FunFam" id="3.30.70.330:FF:000286">
    <property type="entry name" value="Putative pre-mRNA branch site protein p14"/>
    <property type="match status" value="1"/>
</dbReference>
<dbReference type="Proteomes" id="UP001056012">
    <property type="component" value="Chromosome 5"/>
</dbReference>
<dbReference type="VEuPathDB" id="FungiDB:yc1106_07326"/>
<sequence length="147" mass="16895">MHRARMFTNYASSTNSPHHPPTRRSPNKRQFFTAPNCRQSMSRGGKLAPEVNRFNVTPEELFDLFGKFGPVRQIRQGIANHSKGTAFVVYEDVMDAKSACDKLNGFNFQNRYLVVLYHQPDKMIKAANDLAERQENLEKLKKQHGID</sequence>